<dbReference type="EMBL" id="LTAZ01000001">
    <property type="protein sequence ID" value="KYH27757.1"/>
    <property type="molecule type" value="Genomic_DNA"/>
</dbReference>
<keyword evidence="1" id="KW-1133">Transmembrane helix</keyword>
<evidence type="ECO:0000256" key="1">
    <source>
        <dbReference type="SAM" id="Phobius"/>
    </source>
</evidence>
<feature type="transmembrane region" description="Helical" evidence="1">
    <location>
        <begin position="12"/>
        <end position="42"/>
    </location>
</feature>
<reference evidence="2 3" key="1">
    <citation type="submission" date="2016-02" db="EMBL/GenBank/DDBJ databases">
        <title>Genome sequence of Halalkalicoccus paucihalophilus DSM 24557.</title>
        <authorList>
            <person name="Poehlein A."/>
            <person name="Daniel R."/>
        </authorList>
    </citation>
    <scope>NUCLEOTIDE SEQUENCE [LARGE SCALE GENOMIC DNA]</scope>
    <source>
        <strain evidence="2 3">DSM 24557</strain>
    </source>
</reference>
<dbReference type="RefSeq" id="WP_169802608.1">
    <property type="nucleotide sequence ID" value="NZ_LTAZ01000001.1"/>
</dbReference>
<dbReference type="AlphaFoldDB" id="A0A151AK23"/>
<protein>
    <submittedName>
        <fullName evidence="2">Uncharacterized protein</fullName>
    </submittedName>
</protein>
<gene>
    <name evidence="2" type="ORF">HAPAU_04250</name>
</gene>
<name>A0A151AK23_9EURY</name>
<keyword evidence="1" id="KW-0472">Membrane</keyword>
<accession>A0A151AK23</accession>
<keyword evidence="1" id="KW-0812">Transmembrane</keyword>
<sequence>MVNASSVLVPVGIVGVLFGIVPLPGTGLLYGLLVTLAGVVAWKTGH</sequence>
<dbReference type="PATRIC" id="fig|1008153.3.peg.429"/>
<proteinExistence type="predicted"/>
<comment type="caution">
    <text evidence="2">The sequence shown here is derived from an EMBL/GenBank/DDBJ whole genome shotgun (WGS) entry which is preliminary data.</text>
</comment>
<organism evidence="2 3">
    <name type="scientific">Halalkalicoccus paucihalophilus</name>
    <dbReference type="NCBI Taxonomy" id="1008153"/>
    <lineage>
        <taxon>Archaea</taxon>
        <taxon>Methanobacteriati</taxon>
        <taxon>Methanobacteriota</taxon>
        <taxon>Stenosarchaea group</taxon>
        <taxon>Halobacteria</taxon>
        <taxon>Halobacteriales</taxon>
        <taxon>Halococcaceae</taxon>
        <taxon>Halalkalicoccus</taxon>
    </lineage>
</organism>
<evidence type="ECO:0000313" key="2">
    <source>
        <dbReference type="EMBL" id="KYH27757.1"/>
    </source>
</evidence>
<keyword evidence="3" id="KW-1185">Reference proteome</keyword>
<dbReference type="Proteomes" id="UP000075321">
    <property type="component" value="Unassembled WGS sequence"/>
</dbReference>
<evidence type="ECO:0000313" key="3">
    <source>
        <dbReference type="Proteomes" id="UP000075321"/>
    </source>
</evidence>